<protein>
    <submittedName>
        <fullName evidence="1">Putative diaminopimelate epimerase</fullName>
    </submittedName>
</protein>
<organism evidence="1 2">
    <name type="scientific">Paenibacillus algicola</name>
    <dbReference type="NCBI Taxonomy" id="2565926"/>
    <lineage>
        <taxon>Bacteria</taxon>
        <taxon>Bacillati</taxon>
        <taxon>Bacillota</taxon>
        <taxon>Bacilli</taxon>
        <taxon>Bacillales</taxon>
        <taxon>Paenibacillaceae</taxon>
        <taxon>Paenibacillus</taxon>
    </lineage>
</organism>
<dbReference type="InterPro" id="IPR058944">
    <property type="entry name" value="CntK-like"/>
</dbReference>
<dbReference type="Gene3D" id="3.10.310.10">
    <property type="entry name" value="Diaminopimelate Epimerase, Chain A, domain 1"/>
    <property type="match status" value="2"/>
</dbReference>
<evidence type="ECO:0000313" key="1">
    <source>
        <dbReference type="EMBL" id="QCT02937.1"/>
    </source>
</evidence>
<dbReference type="RefSeq" id="WP_138225886.1">
    <property type="nucleotide sequence ID" value="NZ_CP040396.1"/>
</dbReference>
<dbReference type="Proteomes" id="UP000300879">
    <property type="component" value="Chromosome"/>
</dbReference>
<gene>
    <name evidence="1" type="ORF">E6C60_2224</name>
</gene>
<keyword evidence="2" id="KW-1185">Reference proteome</keyword>
<sequence>MEVKFIKTNPTQNMTILVESRHGREDYGQVAQRMMSYDHVFAEQVGFIEQAEGQEAWARLQMMSGEFCGNAAMSLAAVMAWKWNLPLGRSLDIPLEVSGADQLLSCRVTADAAPGYTCRLELPPPLSIEPSVLLLRESALTISAALVRYPGICHAILEVAPGEVNLRSIAEQAVQSLAATCDEQAVGIMLYCPDTQEMEPLVYIPAASSLVWERGCGSGAAAVGAWLARQQQRHIHTQIKQPGGTMEVWAQIENRQITRLAIQGQVHISASGTAYI</sequence>
<evidence type="ECO:0000313" key="2">
    <source>
        <dbReference type="Proteomes" id="UP000300879"/>
    </source>
</evidence>
<dbReference type="SUPFAM" id="SSF54506">
    <property type="entry name" value="Diaminopimelate epimerase-like"/>
    <property type="match status" value="1"/>
</dbReference>
<dbReference type="OrthoDB" id="9813391at2"/>
<dbReference type="KEGG" id="palo:E6C60_2224"/>
<dbReference type="AlphaFoldDB" id="A0A4P8XJV1"/>
<name>A0A4P8XJV1_9BACL</name>
<reference evidence="1 2" key="1">
    <citation type="submission" date="2019-05" db="EMBL/GenBank/DDBJ databases">
        <authorList>
            <person name="Chen C."/>
        </authorList>
    </citation>
    <scope>NUCLEOTIDE SEQUENCE [LARGE SCALE GENOMIC DNA]</scope>
    <source>
        <strain evidence="1 2">HB172198</strain>
    </source>
</reference>
<proteinExistence type="predicted"/>
<dbReference type="EMBL" id="CP040396">
    <property type="protein sequence ID" value="QCT02937.1"/>
    <property type="molecule type" value="Genomic_DNA"/>
</dbReference>
<dbReference type="Pfam" id="PF26317">
    <property type="entry name" value="CntK_N"/>
    <property type="match status" value="1"/>
</dbReference>
<accession>A0A4P8XJV1</accession>